<sequence length="415" mass="44037">MNSRGAQAAVSILTVGLFLTACGEGQEDPSATGSSTSASPASPSEGSGPEASGGKNASGGKEAKGPNGLAPQPDFNESLPADVTAAQLEELIAEQRIPVAPTHGGAFETMTNALTLQPRHDVMLFGDSMTQQGVDPEVLGELLSEEAGREVSVFNAASSRARWGVNTLVARYAASIDKLPDVAVLVVSTRAAENDAFYSGEVQHTPFSHVVEGCDRPAADTWTAQDATTCRRDVRDLRFRYRQGGGQVEWALDGNPLQQTLNFRKGSHVLANGQITHPGISEAAARKASEERGERGFPGFPTTQDAAVEQFTELVDFLESEGVTVITTEVPYTPAHQDTLEEMGRDYDQRRQEAARSLAEAAGVEHFPVDRFGSWWGDGSSRDAIHLAPEGAKGFSRQLVEDVPGFGDAVVAGLD</sequence>
<feature type="compositionally biased region" description="Low complexity" evidence="1">
    <location>
        <begin position="29"/>
        <end position="54"/>
    </location>
</feature>
<dbReference type="Proteomes" id="UP000198122">
    <property type="component" value="Unassembled WGS sequence"/>
</dbReference>
<dbReference type="Gene3D" id="3.40.50.1110">
    <property type="entry name" value="SGNH hydrolase"/>
    <property type="match status" value="1"/>
</dbReference>
<dbReference type="EMBL" id="FYEZ01000001">
    <property type="protein sequence ID" value="SNC61905.1"/>
    <property type="molecule type" value="Genomic_DNA"/>
</dbReference>
<dbReference type="PROSITE" id="PS51257">
    <property type="entry name" value="PROKAR_LIPOPROTEIN"/>
    <property type="match status" value="1"/>
</dbReference>
<reference evidence="2 3" key="1">
    <citation type="submission" date="2017-06" db="EMBL/GenBank/DDBJ databases">
        <authorList>
            <person name="Kim H.J."/>
            <person name="Triplett B.A."/>
        </authorList>
    </citation>
    <scope>NUCLEOTIDE SEQUENCE [LARGE SCALE GENOMIC DNA]</scope>
    <source>
        <strain evidence="2 3">DSM 22179</strain>
    </source>
</reference>
<gene>
    <name evidence="2" type="ORF">SAMN05445756_0579</name>
</gene>
<feature type="region of interest" description="Disordered" evidence="1">
    <location>
        <begin position="23"/>
        <end position="77"/>
    </location>
</feature>
<dbReference type="RefSeq" id="WP_159461833.1">
    <property type="nucleotide sequence ID" value="NZ_FYEZ01000001.1"/>
</dbReference>
<dbReference type="SUPFAM" id="SSF52266">
    <property type="entry name" value="SGNH hydrolase"/>
    <property type="match status" value="1"/>
</dbReference>
<proteinExistence type="predicted"/>
<evidence type="ECO:0008006" key="4">
    <source>
        <dbReference type="Google" id="ProtNLM"/>
    </source>
</evidence>
<name>A0A212T7D5_9MICO</name>
<dbReference type="AlphaFoldDB" id="A0A212T7D5"/>
<keyword evidence="3" id="KW-1185">Reference proteome</keyword>
<evidence type="ECO:0000313" key="3">
    <source>
        <dbReference type="Proteomes" id="UP000198122"/>
    </source>
</evidence>
<dbReference type="InterPro" id="IPR036514">
    <property type="entry name" value="SGNH_hydro_sf"/>
</dbReference>
<evidence type="ECO:0000313" key="2">
    <source>
        <dbReference type="EMBL" id="SNC61905.1"/>
    </source>
</evidence>
<protein>
    <recommendedName>
        <fullName evidence="4">GDSL-like Lipase/Acylhydrolase family protein</fullName>
    </recommendedName>
</protein>
<dbReference type="OrthoDB" id="4960844at2"/>
<accession>A0A212T7D5</accession>
<evidence type="ECO:0000256" key="1">
    <source>
        <dbReference type="SAM" id="MobiDB-lite"/>
    </source>
</evidence>
<organism evidence="2 3">
    <name type="scientific">Kytococcus aerolatus</name>
    <dbReference type="NCBI Taxonomy" id="592308"/>
    <lineage>
        <taxon>Bacteria</taxon>
        <taxon>Bacillati</taxon>
        <taxon>Actinomycetota</taxon>
        <taxon>Actinomycetes</taxon>
        <taxon>Micrococcales</taxon>
        <taxon>Kytococcaceae</taxon>
        <taxon>Kytococcus</taxon>
    </lineage>
</organism>